<dbReference type="InterPro" id="IPR036514">
    <property type="entry name" value="SGNH_hydro_sf"/>
</dbReference>
<dbReference type="InterPro" id="IPR013424">
    <property type="entry name" value="Ice-binding_C"/>
</dbReference>
<gene>
    <name evidence="4" type="ORF">SAMN05421828_12117</name>
</gene>
<dbReference type="Gene3D" id="3.40.50.1110">
    <property type="entry name" value="SGNH hydrolase"/>
    <property type="match status" value="1"/>
</dbReference>
<evidence type="ECO:0000256" key="2">
    <source>
        <dbReference type="SAM" id="SignalP"/>
    </source>
</evidence>
<dbReference type="Pfam" id="PF00657">
    <property type="entry name" value="Lipase_GDSL"/>
    <property type="match status" value="1"/>
</dbReference>
<dbReference type="InterPro" id="IPR001087">
    <property type="entry name" value="GDSL"/>
</dbReference>
<name>A0A8G2CMI2_ACIRU</name>
<feature type="domain" description="Ice-binding protein C-terminal" evidence="3">
    <location>
        <begin position="314"/>
        <end position="334"/>
    </location>
</feature>
<accession>A0A8G2CMI2</accession>
<dbReference type="PANTHER" id="PTHR45648:SF22">
    <property type="entry name" value="GDSL LIPASE_ACYLHYDROLASE FAMILY PROTEIN (AFU_ORTHOLOGUE AFUA_4G14700)"/>
    <property type="match status" value="1"/>
</dbReference>
<dbReference type="SUPFAM" id="SSF52266">
    <property type="entry name" value="SGNH hydrolase"/>
    <property type="match status" value="1"/>
</dbReference>
<dbReference type="Proteomes" id="UP000186308">
    <property type="component" value="Unassembled WGS sequence"/>
</dbReference>
<keyword evidence="1" id="KW-0378">Hydrolase</keyword>
<organism evidence="4 5">
    <name type="scientific">Acidiphilium rubrum</name>
    <dbReference type="NCBI Taxonomy" id="526"/>
    <lineage>
        <taxon>Bacteria</taxon>
        <taxon>Pseudomonadati</taxon>
        <taxon>Pseudomonadota</taxon>
        <taxon>Alphaproteobacteria</taxon>
        <taxon>Acetobacterales</taxon>
        <taxon>Acidocellaceae</taxon>
        <taxon>Acidiphilium</taxon>
    </lineage>
</organism>
<proteinExistence type="predicted"/>
<sequence length="355" mass="36099">MKSRVFLGRCLSVALIAACSIGSASAAAYSGLYVFGDSLSDVGNVSLATSGAEPVSPPYSNGRFSNGNVWVQDVAASLGLGPVTASIAGGNDFAVGGAETGQTPANLYTSSNPFQQASDLTAQLAAYNQRGLAAQPNALYTLWIGSNDIDSLVVALATVPLTQQSAYIANDFAAILGNITKVVTGLAQDGMKNLLALNVPDLGKTPRATSNGVSAAASALSAALDQSLALTLGQLSTSEGFKLNLVDTYGAIDAITNAPAAYGLTNVTSPCWTGTFTDPASGTVCANPNQYLFWDGLHPTAAGHQIVADGVLTQVPEPGSVGLLGIAVVGLLWVKAGKRKGSFLQKRTKKLSLAG</sequence>
<keyword evidence="2" id="KW-0732">Signal</keyword>
<dbReference type="AlphaFoldDB" id="A0A8G2CMI2"/>
<dbReference type="OrthoDB" id="5292073at2"/>
<protein>
    <submittedName>
        <fullName evidence="4">PEP-CTERM protein-sorting domain-containing protein</fullName>
    </submittedName>
</protein>
<dbReference type="Pfam" id="PF07589">
    <property type="entry name" value="PEP-CTERM"/>
    <property type="match status" value="1"/>
</dbReference>
<evidence type="ECO:0000259" key="3">
    <source>
        <dbReference type="Pfam" id="PF07589"/>
    </source>
</evidence>
<feature type="chain" id="PRO_5034677775" evidence="2">
    <location>
        <begin position="27"/>
        <end position="355"/>
    </location>
</feature>
<comment type="caution">
    <text evidence="4">The sequence shown here is derived from an EMBL/GenBank/DDBJ whole genome shotgun (WGS) entry which is preliminary data.</text>
</comment>
<dbReference type="CDD" id="cd01846">
    <property type="entry name" value="fatty_acyltransferase_like"/>
    <property type="match status" value="1"/>
</dbReference>
<dbReference type="GO" id="GO:0016788">
    <property type="term" value="F:hydrolase activity, acting on ester bonds"/>
    <property type="evidence" value="ECO:0007669"/>
    <property type="project" value="InterPro"/>
</dbReference>
<reference evidence="4 5" key="1">
    <citation type="submission" date="2017-01" db="EMBL/GenBank/DDBJ databases">
        <authorList>
            <person name="Varghese N."/>
            <person name="Submissions S."/>
        </authorList>
    </citation>
    <scope>NUCLEOTIDE SEQUENCE [LARGE SCALE GENOMIC DNA]</scope>
    <source>
        <strain evidence="4 5">ATCC 35905</strain>
    </source>
</reference>
<dbReference type="RefSeq" id="WP_081849125.1">
    <property type="nucleotide sequence ID" value="NZ_FTNE01000021.1"/>
</dbReference>
<dbReference type="InterPro" id="IPR051058">
    <property type="entry name" value="GDSL_Est/Lipase"/>
</dbReference>
<keyword evidence="5" id="KW-1185">Reference proteome</keyword>
<evidence type="ECO:0000256" key="1">
    <source>
        <dbReference type="ARBA" id="ARBA00022801"/>
    </source>
</evidence>
<dbReference type="PANTHER" id="PTHR45648">
    <property type="entry name" value="GDSL LIPASE/ACYLHYDROLASE FAMILY PROTEIN (AFU_ORTHOLOGUE AFUA_4G14700)"/>
    <property type="match status" value="1"/>
</dbReference>
<dbReference type="NCBIfam" id="TIGR02595">
    <property type="entry name" value="PEP_CTERM"/>
    <property type="match status" value="1"/>
</dbReference>
<evidence type="ECO:0000313" key="5">
    <source>
        <dbReference type="Proteomes" id="UP000186308"/>
    </source>
</evidence>
<feature type="signal peptide" evidence="2">
    <location>
        <begin position="1"/>
        <end position="26"/>
    </location>
</feature>
<evidence type="ECO:0000313" key="4">
    <source>
        <dbReference type="EMBL" id="SIR24400.1"/>
    </source>
</evidence>
<dbReference type="EMBL" id="FTNE01000021">
    <property type="protein sequence ID" value="SIR24400.1"/>
    <property type="molecule type" value="Genomic_DNA"/>
</dbReference>